<reference evidence="10 11" key="1">
    <citation type="submission" date="2010-05" db="EMBL/GenBank/DDBJ databases">
        <title>The Genome Sequence of Thecamonas trahens ATCC 50062.</title>
        <authorList>
            <consortium name="The Broad Institute Genome Sequencing Platform"/>
            <person name="Russ C."/>
            <person name="Cuomo C."/>
            <person name="Shea T."/>
            <person name="Young S.K."/>
            <person name="Zeng Q."/>
            <person name="Koehrsen M."/>
            <person name="Haas B."/>
            <person name="Borodovsky M."/>
            <person name="Guigo R."/>
            <person name="Alvarado L."/>
            <person name="Berlin A."/>
            <person name="Bochicchio J."/>
            <person name="Borenstein D."/>
            <person name="Chapman S."/>
            <person name="Chen Z."/>
            <person name="Freedman E."/>
            <person name="Gellesch M."/>
            <person name="Goldberg J."/>
            <person name="Griggs A."/>
            <person name="Gujja S."/>
            <person name="Heilman E."/>
            <person name="Heiman D."/>
            <person name="Hepburn T."/>
            <person name="Howarth C."/>
            <person name="Jen D."/>
            <person name="Larson L."/>
            <person name="Mehta T."/>
            <person name="Park D."/>
            <person name="Pearson M."/>
            <person name="Roberts A."/>
            <person name="Saif S."/>
            <person name="Shenoy N."/>
            <person name="Sisk P."/>
            <person name="Stolte C."/>
            <person name="Sykes S."/>
            <person name="Thomson T."/>
            <person name="Walk T."/>
            <person name="White J."/>
            <person name="Yandava C."/>
            <person name="Burger G."/>
            <person name="Gray M.W."/>
            <person name="Holland P.W.H."/>
            <person name="King N."/>
            <person name="Lang F.B.F."/>
            <person name="Roger A.J."/>
            <person name="Ruiz-Trillo I."/>
            <person name="Lander E."/>
            <person name="Nusbaum C."/>
        </authorList>
    </citation>
    <scope>NUCLEOTIDE SEQUENCE [LARGE SCALE GENOMIC DNA]</scope>
    <source>
        <strain evidence="10 11">ATCC 50062</strain>
    </source>
</reference>
<keyword evidence="8" id="KW-0443">Lipid metabolism</keyword>
<accession>A0A0L0DJ98</accession>
<dbReference type="OMA" id="PRQWGFF"/>
<keyword evidence="6" id="KW-0746">Sphingolipid metabolism</keyword>
<dbReference type="PANTHER" id="PTHR43550">
    <property type="entry name" value="3-KETODIHYDROSPHINGOSINE REDUCTASE"/>
    <property type="match status" value="1"/>
</dbReference>
<dbReference type="Gene3D" id="3.40.50.720">
    <property type="entry name" value="NAD(P)-binding Rossmann-like Domain"/>
    <property type="match status" value="1"/>
</dbReference>
<dbReference type="GO" id="GO:0006666">
    <property type="term" value="P:3-keto-sphinganine metabolic process"/>
    <property type="evidence" value="ECO:0007669"/>
    <property type="project" value="InterPro"/>
</dbReference>
<keyword evidence="11" id="KW-1185">Reference proteome</keyword>
<dbReference type="InterPro" id="IPR045022">
    <property type="entry name" value="KDSR-like"/>
</dbReference>
<evidence type="ECO:0000256" key="4">
    <source>
        <dbReference type="ARBA" id="ARBA00022824"/>
    </source>
</evidence>
<organism evidence="10 11">
    <name type="scientific">Thecamonas trahens ATCC 50062</name>
    <dbReference type="NCBI Taxonomy" id="461836"/>
    <lineage>
        <taxon>Eukaryota</taxon>
        <taxon>Apusozoa</taxon>
        <taxon>Apusomonadida</taxon>
        <taxon>Apusomonadidae</taxon>
        <taxon>Thecamonas</taxon>
    </lineage>
</organism>
<dbReference type="PANTHER" id="PTHR43550:SF3">
    <property type="entry name" value="3-KETODIHYDROSPHINGOSINE REDUCTASE"/>
    <property type="match status" value="1"/>
</dbReference>
<dbReference type="GO" id="GO:0030148">
    <property type="term" value="P:sphingolipid biosynthetic process"/>
    <property type="evidence" value="ECO:0007669"/>
    <property type="project" value="InterPro"/>
</dbReference>
<dbReference type="GO" id="GO:0047560">
    <property type="term" value="F:3-dehydrosphinganine reductase activity"/>
    <property type="evidence" value="ECO:0007669"/>
    <property type="project" value="UniProtKB-EC"/>
</dbReference>
<comment type="subcellular location">
    <subcellularLocation>
        <location evidence="1">Endoplasmic reticulum</location>
    </subcellularLocation>
</comment>
<evidence type="ECO:0000256" key="1">
    <source>
        <dbReference type="ARBA" id="ARBA00004240"/>
    </source>
</evidence>
<evidence type="ECO:0000256" key="8">
    <source>
        <dbReference type="ARBA" id="ARBA00023098"/>
    </source>
</evidence>
<evidence type="ECO:0000256" key="9">
    <source>
        <dbReference type="ARBA" id="ARBA00026112"/>
    </source>
</evidence>
<dbReference type="FunFam" id="3.40.50.720:FF:000468">
    <property type="entry name" value="Short-chain dehydrogenase, putative"/>
    <property type="match status" value="1"/>
</dbReference>
<dbReference type="InterPro" id="IPR036291">
    <property type="entry name" value="NAD(P)-bd_dom_sf"/>
</dbReference>
<evidence type="ECO:0000313" key="11">
    <source>
        <dbReference type="Proteomes" id="UP000054408"/>
    </source>
</evidence>
<dbReference type="EMBL" id="GL349436">
    <property type="protein sequence ID" value="KNC52280.1"/>
    <property type="molecule type" value="Genomic_DNA"/>
</dbReference>
<dbReference type="SUPFAM" id="SSF51735">
    <property type="entry name" value="NAD(P)-binding Rossmann-fold domains"/>
    <property type="match status" value="1"/>
</dbReference>
<dbReference type="GeneID" id="25560876"/>
<dbReference type="OrthoDB" id="10267115at2759"/>
<evidence type="ECO:0000256" key="6">
    <source>
        <dbReference type="ARBA" id="ARBA00022919"/>
    </source>
</evidence>
<dbReference type="AlphaFoldDB" id="A0A0L0DJ98"/>
<evidence type="ECO:0000256" key="7">
    <source>
        <dbReference type="ARBA" id="ARBA00023002"/>
    </source>
</evidence>
<dbReference type="EC" id="1.1.1.102" evidence="9"/>
<dbReference type="PRINTS" id="PR00081">
    <property type="entry name" value="GDHRDH"/>
</dbReference>
<dbReference type="STRING" id="461836.A0A0L0DJ98"/>
<evidence type="ECO:0000313" key="10">
    <source>
        <dbReference type="EMBL" id="KNC52280.1"/>
    </source>
</evidence>
<evidence type="ECO:0000256" key="3">
    <source>
        <dbReference type="ARBA" id="ARBA00004991"/>
    </source>
</evidence>
<dbReference type="eggNOG" id="KOG1210">
    <property type="taxonomic scope" value="Eukaryota"/>
</dbReference>
<keyword evidence="5" id="KW-0521">NADP</keyword>
<keyword evidence="4" id="KW-0256">Endoplasmic reticulum</keyword>
<evidence type="ECO:0000256" key="5">
    <source>
        <dbReference type="ARBA" id="ARBA00022857"/>
    </source>
</evidence>
<dbReference type="GO" id="GO:0005789">
    <property type="term" value="C:endoplasmic reticulum membrane"/>
    <property type="evidence" value="ECO:0007669"/>
    <property type="project" value="TreeGrafter"/>
</dbReference>
<comment type="pathway">
    <text evidence="3">Sphingolipid metabolism.</text>
</comment>
<sequence>MEYLSGVCQGWASPSAYSWPGLALTGLAAGFALQQLARTVVNSVTSSALDLSGKHVVITGGSEGMGLAFAKLAVGDGASVTILARNQAKLDKALDELTAIVNALPDPVADQFVDALSVDVTDGEAVTRAMAEVDAKAPVELLIANAGYSATGYFMDLEESDFTRSMDVNYMGVVRCAKAIVPSMIARRSGHIAIISSAMAMCGMLGYTAYAPTKWALRGFADSLRQELLPFDVSVSICYPSDVETPGFAIENETKPPETVAMSDSGELLTAEQAAGVMYPRIRAREFHIGTDLLLDMMSWPMAAMSPRSNTVLAIAASPLVSFLTAVVGWQWDGIVHSHASDRSDVRTHASPLS</sequence>
<dbReference type="RefSeq" id="XP_013762279.1">
    <property type="nucleotide sequence ID" value="XM_013906825.1"/>
</dbReference>
<name>A0A0L0DJ98_THETB</name>
<keyword evidence="7" id="KW-0560">Oxidoreductase</keyword>
<proteinExistence type="predicted"/>
<comment type="pathway">
    <text evidence="2">Lipid metabolism; sphingolipid metabolism.</text>
</comment>
<protein>
    <recommendedName>
        <fullName evidence="9">3-dehydrosphinganine reductase</fullName>
        <ecNumber evidence="9">1.1.1.102</ecNumber>
    </recommendedName>
</protein>
<dbReference type="InterPro" id="IPR002347">
    <property type="entry name" value="SDR_fam"/>
</dbReference>
<dbReference type="CDD" id="cd08939">
    <property type="entry name" value="KDSR-like_SDR_c"/>
    <property type="match status" value="1"/>
</dbReference>
<dbReference type="Proteomes" id="UP000054408">
    <property type="component" value="Unassembled WGS sequence"/>
</dbReference>
<dbReference type="Pfam" id="PF00106">
    <property type="entry name" value="adh_short"/>
    <property type="match status" value="1"/>
</dbReference>
<gene>
    <name evidence="10" type="ORF">AMSG_01107</name>
</gene>
<evidence type="ECO:0000256" key="2">
    <source>
        <dbReference type="ARBA" id="ARBA00004760"/>
    </source>
</evidence>